<reference evidence="1" key="1">
    <citation type="submission" date="2020-08" db="EMBL/GenBank/DDBJ databases">
        <title>Taxonomic study for Lactobacillus species isolated from hardwood bark.</title>
        <authorList>
            <person name="Tohno M."/>
            <person name="Tanizawa Y."/>
        </authorList>
    </citation>
    <scope>NUCLEOTIDE SEQUENCE</scope>
    <source>
        <strain evidence="1">B40</strain>
    </source>
</reference>
<keyword evidence="2" id="KW-1185">Reference proteome</keyword>
<comment type="caution">
    <text evidence="1">The sequence shown here is derived from an EMBL/GenBank/DDBJ whole genome shotgun (WGS) entry which is preliminary data.</text>
</comment>
<dbReference type="InterPro" id="IPR053916">
    <property type="entry name" value="DUF6978"/>
</dbReference>
<accession>A0A916QF51</accession>
<dbReference type="EMBL" id="BMAY01000001">
    <property type="protein sequence ID" value="GFZ26141.1"/>
    <property type="molecule type" value="Genomic_DNA"/>
</dbReference>
<evidence type="ECO:0000313" key="2">
    <source>
        <dbReference type="Proteomes" id="UP000677218"/>
    </source>
</evidence>
<proteinExistence type="predicted"/>
<dbReference type="AlphaFoldDB" id="A0A916QF51"/>
<dbReference type="RefSeq" id="WP_246487289.1">
    <property type="nucleotide sequence ID" value="NZ_BMAY01000001.1"/>
</dbReference>
<organism evidence="1 2">
    <name type="scientific">Lactobacillus corticis</name>
    <dbReference type="NCBI Taxonomy" id="2201249"/>
    <lineage>
        <taxon>Bacteria</taxon>
        <taxon>Bacillati</taxon>
        <taxon>Bacillota</taxon>
        <taxon>Bacilli</taxon>
        <taxon>Lactobacillales</taxon>
        <taxon>Lactobacillaceae</taxon>
        <taxon>Lactobacillus</taxon>
    </lineage>
</organism>
<evidence type="ECO:0000313" key="1">
    <source>
        <dbReference type="EMBL" id="GFZ26141.1"/>
    </source>
</evidence>
<dbReference type="Pfam" id="PF22398">
    <property type="entry name" value="DUF6978"/>
    <property type="match status" value="1"/>
</dbReference>
<name>A0A916QF51_9LACO</name>
<sequence>MNNNNDELTMEEINELIEAEKNPNSILDFKDILDQVNQNLVFSSHSYRCKVVDKKRKILYDLQVHETPLDTVFSVGLMFEENKRHLVRLDFGPNIRHTNNIGTEQETVIIGSHAHFNSDSGKYSPKNVVPIADLSEFKNLYRIREVVNKFIKYTNIKIGGADDD</sequence>
<gene>
    <name evidence="1" type="ORF">LCB40_00210</name>
</gene>
<protein>
    <submittedName>
        <fullName evidence="1">Uncharacterized protein</fullName>
    </submittedName>
</protein>
<dbReference type="Proteomes" id="UP000677218">
    <property type="component" value="Unassembled WGS sequence"/>
</dbReference>